<evidence type="ECO:0000256" key="5">
    <source>
        <dbReference type="ARBA" id="ARBA00037508"/>
    </source>
</evidence>
<comment type="catalytic activity">
    <reaction evidence="11">
        <text>7,8-dihydromonapterin + NADPH + H(+) = 5,6,7,8-tetrahydromonapterin + NADP(+)</text>
        <dbReference type="Rhea" id="RHEA:34847"/>
        <dbReference type="ChEBI" id="CHEBI:15378"/>
        <dbReference type="ChEBI" id="CHEBI:57783"/>
        <dbReference type="ChEBI" id="CHEBI:58349"/>
        <dbReference type="ChEBI" id="CHEBI:71175"/>
        <dbReference type="ChEBI" id="CHEBI:71177"/>
        <dbReference type="EC" id="1.5.1.50"/>
    </reaction>
</comment>
<dbReference type="Proteomes" id="UP001500359">
    <property type="component" value="Unassembled WGS sequence"/>
</dbReference>
<dbReference type="PROSITE" id="PS00061">
    <property type="entry name" value="ADH_SHORT"/>
    <property type="match status" value="1"/>
</dbReference>
<dbReference type="EC" id="1.5.1.3" evidence="1"/>
<reference evidence="13" key="1">
    <citation type="journal article" date="2019" name="Int. J. Syst. Evol. Microbiol.">
        <title>The Global Catalogue of Microorganisms (GCM) 10K type strain sequencing project: providing services to taxonomists for standard genome sequencing and annotation.</title>
        <authorList>
            <consortium name="The Broad Institute Genomics Platform"/>
            <consortium name="The Broad Institute Genome Sequencing Center for Infectious Disease"/>
            <person name="Wu L."/>
            <person name="Ma J."/>
        </authorList>
    </citation>
    <scope>NUCLEOTIDE SEQUENCE [LARGE SCALE GENOMIC DNA]</scope>
    <source>
        <strain evidence="13">JCM 15896</strain>
    </source>
</reference>
<evidence type="ECO:0000256" key="8">
    <source>
        <dbReference type="ARBA" id="ARBA00039631"/>
    </source>
</evidence>
<evidence type="ECO:0000256" key="10">
    <source>
        <dbReference type="ARBA" id="ARBA00048873"/>
    </source>
</evidence>
<organism evidence="12 13">
    <name type="scientific">Aliiglaciecola litoralis</name>
    <dbReference type="NCBI Taxonomy" id="582857"/>
    <lineage>
        <taxon>Bacteria</taxon>
        <taxon>Pseudomonadati</taxon>
        <taxon>Pseudomonadota</taxon>
        <taxon>Gammaproteobacteria</taxon>
        <taxon>Alteromonadales</taxon>
        <taxon>Alteromonadaceae</taxon>
        <taxon>Aliiglaciecola</taxon>
    </lineage>
</organism>
<name>A0ABP3X3W9_9ALTE</name>
<keyword evidence="2" id="KW-0554">One-carbon metabolism</keyword>
<evidence type="ECO:0000313" key="12">
    <source>
        <dbReference type="EMBL" id="GAA0858962.1"/>
    </source>
</evidence>
<evidence type="ECO:0000313" key="13">
    <source>
        <dbReference type="Proteomes" id="UP001500359"/>
    </source>
</evidence>
<evidence type="ECO:0000256" key="4">
    <source>
        <dbReference type="ARBA" id="ARBA00023002"/>
    </source>
</evidence>
<dbReference type="PRINTS" id="PR00080">
    <property type="entry name" value="SDRFAMILY"/>
</dbReference>
<dbReference type="SUPFAM" id="SSF51735">
    <property type="entry name" value="NAD(P)-binding Rossmann-fold domains"/>
    <property type="match status" value="1"/>
</dbReference>
<evidence type="ECO:0000256" key="2">
    <source>
        <dbReference type="ARBA" id="ARBA00022563"/>
    </source>
</evidence>
<dbReference type="EMBL" id="BAAAFD010000010">
    <property type="protein sequence ID" value="GAA0858962.1"/>
    <property type="molecule type" value="Genomic_DNA"/>
</dbReference>
<sequence length="240" mass="26303">MKTILITGCGRRLGFGLVQNYLSKGDTVFAVTRTINDGLAQLRQQYPDKLKVIECGEYNAAGGMKTIESIADADIDIVINNASLYEDDERQLGAIADKFQRFFEVHMLFPTVINEWFGQKYALSSEVGAKNVINITDIFADNPSQASSHYCSTKAGLESLTKSLAKKYAPQLRVNSVQPGPVKFLPSHSEASIKKVLSETLLASEGGFECLIDTIEFIVNNHYLTGVSIKVDGGRSINRG</sequence>
<keyword evidence="4" id="KW-0560">Oxidoreductase</keyword>
<evidence type="ECO:0000256" key="1">
    <source>
        <dbReference type="ARBA" id="ARBA00012856"/>
    </source>
</evidence>
<evidence type="ECO:0000256" key="6">
    <source>
        <dbReference type="ARBA" id="ARBA00038212"/>
    </source>
</evidence>
<protein>
    <recommendedName>
        <fullName evidence="8">Dihydromonapterin reductase</fullName>
        <ecNumber evidence="1">1.5.1.3</ecNumber>
        <ecNumber evidence="7">1.5.1.50</ecNumber>
    </recommendedName>
    <alternativeName>
        <fullName evidence="9">Dihydrofolate reductase</fullName>
    </alternativeName>
</protein>
<dbReference type="RefSeq" id="WP_343861514.1">
    <property type="nucleotide sequence ID" value="NZ_BAAAFD010000010.1"/>
</dbReference>
<dbReference type="PANTHER" id="PTHR43639">
    <property type="entry name" value="OXIDOREDUCTASE, SHORT-CHAIN DEHYDROGENASE/REDUCTASE FAMILY (AFU_ORTHOLOGUE AFUA_5G02870)"/>
    <property type="match status" value="1"/>
</dbReference>
<evidence type="ECO:0000256" key="3">
    <source>
        <dbReference type="ARBA" id="ARBA00022857"/>
    </source>
</evidence>
<keyword evidence="13" id="KW-1185">Reference proteome</keyword>
<comment type="caution">
    <text evidence="12">The sequence shown here is derived from an EMBL/GenBank/DDBJ whole genome shotgun (WGS) entry which is preliminary data.</text>
</comment>
<comment type="catalytic activity">
    <reaction evidence="10">
        <text>(6S)-5,6,7,8-tetrahydrofolate + NADP(+) = 7,8-dihydrofolate + NADPH + H(+)</text>
        <dbReference type="Rhea" id="RHEA:15009"/>
        <dbReference type="ChEBI" id="CHEBI:15378"/>
        <dbReference type="ChEBI" id="CHEBI:57451"/>
        <dbReference type="ChEBI" id="CHEBI:57453"/>
        <dbReference type="ChEBI" id="CHEBI:57783"/>
        <dbReference type="ChEBI" id="CHEBI:58349"/>
        <dbReference type="EC" id="1.5.1.3"/>
    </reaction>
</comment>
<dbReference type="PRINTS" id="PR00081">
    <property type="entry name" value="GDHRDH"/>
</dbReference>
<keyword evidence="3" id="KW-0521">NADP</keyword>
<evidence type="ECO:0000256" key="11">
    <source>
        <dbReference type="ARBA" id="ARBA00049376"/>
    </source>
</evidence>
<dbReference type="PANTHER" id="PTHR43639:SF6">
    <property type="entry name" value="DIHYDROMONAPTERIN REDUCTASE"/>
    <property type="match status" value="1"/>
</dbReference>
<dbReference type="InterPro" id="IPR020904">
    <property type="entry name" value="Sc_DH/Rdtase_CS"/>
</dbReference>
<gene>
    <name evidence="12" type="ORF">GCM10009114_30560</name>
</gene>
<accession>A0ABP3X3W9</accession>
<comment type="function">
    <text evidence="5">Catalyzes the reduction of dihydromonapterin to tetrahydromonapterin. Also has lower activity with dihydrofolate.</text>
</comment>
<comment type="similarity">
    <text evidence="6">Belongs to the short-chain dehydrogenases/reductases (SDR) family. FolM subfamily.</text>
</comment>
<dbReference type="EC" id="1.5.1.50" evidence="7"/>
<evidence type="ECO:0000256" key="7">
    <source>
        <dbReference type="ARBA" id="ARBA00039145"/>
    </source>
</evidence>
<dbReference type="Gene3D" id="3.40.50.720">
    <property type="entry name" value="NAD(P)-binding Rossmann-like Domain"/>
    <property type="match status" value="1"/>
</dbReference>
<dbReference type="InterPro" id="IPR002347">
    <property type="entry name" value="SDR_fam"/>
</dbReference>
<evidence type="ECO:0000256" key="9">
    <source>
        <dbReference type="ARBA" id="ARBA00042299"/>
    </source>
</evidence>
<dbReference type="Pfam" id="PF00106">
    <property type="entry name" value="adh_short"/>
    <property type="match status" value="1"/>
</dbReference>
<proteinExistence type="inferred from homology"/>
<dbReference type="InterPro" id="IPR036291">
    <property type="entry name" value="NAD(P)-bd_dom_sf"/>
</dbReference>